<protein>
    <recommendedName>
        <fullName evidence="3">TIR domain-containing protein</fullName>
    </recommendedName>
</protein>
<evidence type="ECO:0000256" key="2">
    <source>
        <dbReference type="ARBA" id="ARBA00022737"/>
    </source>
</evidence>
<dbReference type="InterPro" id="IPR044974">
    <property type="entry name" value="Disease_R_plants"/>
</dbReference>
<evidence type="ECO:0000256" key="1">
    <source>
        <dbReference type="ARBA" id="ARBA00022614"/>
    </source>
</evidence>
<keyword evidence="1" id="KW-0433">Leucine-rich repeat</keyword>
<dbReference type="InterPro" id="IPR011713">
    <property type="entry name" value="Leu-rich_rpt_3"/>
</dbReference>
<dbReference type="InterPro" id="IPR000157">
    <property type="entry name" value="TIR_dom"/>
</dbReference>
<dbReference type="SUPFAM" id="SSF52058">
    <property type="entry name" value="L domain-like"/>
    <property type="match status" value="1"/>
</dbReference>
<dbReference type="PANTHER" id="PTHR11017:SF573">
    <property type="entry name" value="ADP-RIBOSYL CYCLASE_CYCLIC ADP-RIBOSE HYDROLASE"/>
    <property type="match status" value="1"/>
</dbReference>
<dbReference type="Gene3D" id="3.80.10.10">
    <property type="entry name" value="Ribonuclease Inhibitor"/>
    <property type="match status" value="1"/>
</dbReference>
<proteinExistence type="predicted"/>
<dbReference type="Pfam" id="PF07725">
    <property type="entry name" value="LRR_3"/>
    <property type="match status" value="1"/>
</dbReference>
<organism evidence="4 5">
    <name type="scientific">Xanthoceras sorbifolium</name>
    <dbReference type="NCBI Taxonomy" id="99658"/>
    <lineage>
        <taxon>Eukaryota</taxon>
        <taxon>Viridiplantae</taxon>
        <taxon>Streptophyta</taxon>
        <taxon>Embryophyta</taxon>
        <taxon>Tracheophyta</taxon>
        <taxon>Spermatophyta</taxon>
        <taxon>Magnoliopsida</taxon>
        <taxon>eudicotyledons</taxon>
        <taxon>Gunneridae</taxon>
        <taxon>Pentapetalae</taxon>
        <taxon>rosids</taxon>
        <taxon>malvids</taxon>
        <taxon>Sapindales</taxon>
        <taxon>Sapindaceae</taxon>
        <taxon>Xanthoceroideae</taxon>
        <taxon>Xanthoceras</taxon>
    </lineage>
</organism>
<evidence type="ECO:0000259" key="3">
    <source>
        <dbReference type="Pfam" id="PF01582"/>
    </source>
</evidence>
<name>A0ABQ8HVI3_9ROSI</name>
<dbReference type="PANTHER" id="PTHR11017">
    <property type="entry name" value="LEUCINE-RICH REPEAT-CONTAINING PROTEIN"/>
    <property type="match status" value="1"/>
</dbReference>
<sequence>MISFQQMVSKSTQMNYSSPSSSYSSSSCSNIQWKYDVGKDVFLSFKGKDTRNNFTDHLYTALDQKGIYTSSSSCSNVQWKYDVLLSFRGEDVFLSFKDGKSFSNLRNLRLLKISSKVYLLDDLEYLSDELRFLQWHEYPLNSLPSGFLPQNLFELDMCYSKIKYLWKGMKQFAGLKTIKLSHFQNLIRTPDFTGVPNLEKLELEDCTGLLEVHQSVGFLQRLTDGVQ</sequence>
<evidence type="ECO:0000313" key="5">
    <source>
        <dbReference type="Proteomes" id="UP000827721"/>
    </source>
</evidence>
<feature type="domain" description="TIR" evidence="3">
    <location>
        <begin position="40"/>
        <end position="69"/>
    </location>
</feature>
<dbReference type="InterPro" id="IPR032675">
    <property type="entry name" value="LRR_dom_sf"/>
</dbReference>
<dbReference type="EMBL" id="JAFEMO010000007">
    <property type="protein sequence ID" value="KAH7568375.1"/>
    <property type="molecule type" value="Genomic_DNA"/>
</dbReference>
<gene>
    <name evidence="4" type="ORF">JRO89_XS07G0283500</name>
</gene>
<accession>A0ABQ8HVI3</accession>
<comment type="caution">
    <text evidence="4">The sequence shown here is derived from an EMBL/GenBank/DDBJ whole genome shotgun (WGS) entry which is preliminary data.</text>
</comment>
<keyword evidence="5" id="KW-1185">Reference proteome</keyword>
<keyword evidence="2" id="KW-0677">Repeat</keyword>
<dbReference type="Pfam" id="PF01582">
    <property type="entry name" value="TIR"/>
    <property type="match status" value="1"/>
</dbReference>
<dbReference type="Gene3D" id="3.40.50.10140">
    <property type="entry name" value="Toll/interleukin-1 receptor homology (TIR) domain"/>
    <property type="match status" value="1"/>
</dbReference>
<dbReference type="SUPFAM" id="SSF52200">
    <property type="entry name" value="Toll/Interleukin receptor TIR domain"/>
    <property type="match status" value="1"/>
</dbReference>
<evidence type="ECO:0000313" key="4">
    <source>
        <dbReference type="EMBL" id="KAH7568375.1"/>
    </source>
</evidence>
<dbReference type="InterPro" id="IPR035897">
    <property type="entry name" value="Toll_tir_struct_dom_sf"/>
</dbReference>
<dbReference type="Proteomes" id="UP000827721">
    <property type="component" value="Unassembled WGS sequence"/>
</dbReference>
<reference evidence="4 5" key="1">
    <citation type="submission" date="2021-02" db="EMBL/GenBank/DDBJ databases">
        <title>Plant Genome Project.</title>
        <authorList>
            <person name="Zhang R.-G."/>
        </authorList>
    </citation>
    <scope>NUCLEOTIDE SEQUENCE [LARGE SCALE GENOMIC DNA]</scope>
    <source>
        <tissue evidence="4">Leaves</tissue>
    </source>
</reference>